<accession>A0A8J5SLD6</accession>
<dbReference type="Pfam" id="PF07002">
    <property type="entry name" value="Copine"/>
    <property type="match status" value="1"/>
</dbReference>
<keyword evidence="1" id="KW-0862">Zinc</keyword>
<dbReference type="PANTHER" id="PTHR45751">
    <property type="entry name" value="COPINE FAMILY PROTEIN 1"/>
    <property type="match status" value="1"/>
</dbReference>
<dbReference type="Proteomes" id="UP000729402">
    <property type="component" value="Unassembled WGS sequence"/>
</dbReference>
<keyword evidence="5" id="KW-1185">Reference proteome</keyword>
<dbReference type="GO" id="GO:0004842">
    <property type="term" value="F:ubiquitin-protein transferase activity"/>
    <property type="evidence" value="ECO:0007669"/>
    <property type="project" value="TreeGrafter"/>
</dbReference>
<feature type="compositionally biased region" description="Polar residues" evidence="2">
    <location>
        <begin position="428"/>
        <end position="438"/>
    </location>
</feature>
<proteinExistence type="predicted"/>
<comment type="caution">
    <text evidence="4">The sequence shown here is derived from an EMBL/GenBank/DDBJ whole genome shotgun (WGS) entry which is preliminary data.</text>
</comment>
<protein>
    <recommendedName>
        <fullName evidence="3">RING-type domain-containing protein</fullName>
    </recommendedName>
</protein>
<dbReference type="GO" id="GO:0016567">
    <property type="term" value="P:protein ubiquitination"/>
    <property type="evidence" value="ECO:0007669"/>
    <property type="project" value="TreeGrafter"/>
</dbReference>
<dbReference type="AlphaFoldDB" id="A0A8J5SLD6"/>
<reference evidence="4" key="2">
    <citation type="submission" date="2021-02" db="EMBL/GenBank/DDBJ databases">
        <authorList>
            <person name="Kimball J.A."/>
            <person name="Haas M.W."/>
            <person name="Macchietto M."/>
            <person name="Kono T."/>
            <person name="Duquette J."/>
            <person name="Shao M."/>
        </authorList>
    </citation>
    <scope>NUCLEOTIDE SEQUENCE</scope>
    <source>
        <tissue evidence="4">Fresh leaf tissue</tissue>
    </source>
</reference>
<dbReference type="OrthoDB" id="5855668at2759"/>
<dbReference type="InterPro" id="IPR001841">
    <property type="entry name" value="Znf_RING"/>
</dbReference>
<dbReference type="Pfam" id="PF13920">
    <property type="entry name" value="zf-C3HC4_3"/>
    <property type="match status" value="1"/>
</dbReference>
<dbReference type="SMART" id="SM00184">
    <property type="entry name" value="RING"/>
    <property type="match status" value="1"/>
</dbReference>
<dbReference type="InterPro" id="IPR010734">
    <property type="entry name" value="Copine_C"/>
</dbReference>
<feature type="compositionally biased region" description="Polar residues" evidence="2">
    <location>
        <begin position="400"/>
        <end position="420"/>
    </location>
</feature>
<dbReference type="InterPro" id="IPR002035">
    <property type="entry name" value="VWF_A"/>
</dbReference>
<dbReference type="EMBL" id="JAAALK010000283">
    <property type="protein sequence ID" value="KAG8075328.1"/>
    <property type="molecule type" value="Genomic_DNA"/>
</dbReference>
<dbReference type="InterPro" id="IPR052079">
    <property type="entry name" value="E3_ligase/Copine_domain"/>
</dbReference>
<dbReference type="CDD" id="cd01459">
    <property type="entry name" value="vWA_copine_like"/>
    <property type="match status" value="1"/>
</dbReference>
<evidence type="ECO:0000256" key="2">
    <source>
        <dbReference type="SAM" id="MobiDB-lite"/>
    </source>
</evidence>
<keyword evidence="1" id="KW-0479">Metal-binding</keyword>
<dbReference type="PROSITE" id="PS50089">
    <property type="entry name" value="ZF_RING_2"/>
    <property type="match status" value="1"/>
</dbReference>
<evidence type="ECO:0000256" key="1">
    <source>
        <dbReference type="PROSITE-ProRule" id="PRU00175"/>
    </source>
</evidence>
<sequence>MGGGATGFRAGRRSTEQATTVCVAAVGGEQRLSARATHTDIAYLTSRSSSSSPDSSWSGGVRRAGLRATGVRWWTESRGNSADYSPRYAPSTDNYVQPETHARLQRKYSRIGDDYRSLNQVTEALAQAGLESSNLIVGIDFTKSNEWTGKLSFNRRCLHDIGSTPNPYEQAISIIGRTLSVFDEDNLIPCFGFGDASTHDQEVFSFYPENRPCNGFEEALERYREIVPTLRLAGPTSFAPIIETAIGIVDNTGGQYHVLLIIADGQVTRSVDTQSGQLSPQERDTIDAIVKASQFPLSIVLVGVGDGPWDMMHQFDDNIPARSFDNFQFVNFTDIMSKSIAADRKETEFALSALMEIPEQYKATIDLQLLGRRQRIPPRIPLPPPTRNAYSRSTSFDQQSGVYSRSSSFGPQASGFQQRSESFKQKQEQPVATSASDAYTSESSLEGRILCAICMDKSKDLAFGCGHQTCYECGNNLVRCPMCQQHITTRIRLY</sequence>
<feature type="region of interest" description="Disordered" evidence="2">
    <location>
        <begin position="400"/>
        <end position="438"/>
    </location>
</feature>
<dbReference type="GO" id="GO:0008270">
    <property type="term" value="F:zinc ion binding"/>
    <property type="evidence" value="ECO:0007669"/>
    <property type="project" value="UniProtKB-KW"/>
</dbReference>
<evidence type="ECO:0000313" key="5">
    <source>
        <dbReference type="Proteomes" id="UP000729402"/>
    </source>
</evidence>
<dbReference type="PANTHER" id="PTHR45751:SF51">
    <property type="entry name" value="OS06G0608800 PROTEIN"/>
    <property type="match status" value="1"/>
</dbReference>
<evidence type="ECO:0000259" key="3">
    <source>
        <dbReference type="PROSITE" id="PS50089"/>
    </source>
</evidence>
<dbReference type="SMART" id="SM00327">
    <property type="entry name" value="VWA"/>
    <property type="match status" value="1"/>
</dbReference>
<gene>
    <name evidence="4" type="ORF">GUJ93_ZPchr0006g44518</name>
</gene>
<organism evidence="4 5">
    <name type="scientific">Zizania palustris</name>
    <name type="common">Northern wild rice</name>
    <dbReference type="NCBI Taxonomy" id="103762"/>
    <lineage>
        <taxon>Eukaryota</taxon>
        <taxon>Viridiplantae</taxon>
        <taxon>Streptophyta</taxon>
        <taxon>Embryophyta</taxon>
        <taxon>Tracheophyta</taxon>
        <taxon>Spermatophyta</taxon>
        <taxon>Magnoliopsida</taxon>
        <taxon>Liliopsida</taxon>
        <taxon>Poales</taxon>
        <taxon>Poaceae</taxon>
        <taxon>BOP clade</taxon>
        <taxon>Oryzoideae</taxon>
        <taxon>Oryzeae</taxon>
        <taxon>Zizaniinae</taxon>
        <taxon>Zizania</taxon>
    </lineage>
</organism>
<evidence type="ECO:0000313" key="4">
    <source>
        <dbReference type="EMBL" id="KAG8075328.1"/>
    </source>
</evidence>
<name>A0A8J5SLD6_ZIZPA</name>
<feature type="domain" description="RING-type" evidence="3">
    <location>
        <begin position="451"/>
        <end position="484"/>
    </location>
</feature>
<dbReference type="GO" id="GO:0005634">
    <property type="term" value="C:nucleus"/>
    <property type="evidence" value="ECO:0007669"/>
    <property type="project" value="TreeGrafter"/>
</dbReference>
<reference evidence="4" key="1">
    <citation type="journal article" date="2021" name="bioRxiv">
        <title>Whole Genome Assembly and Annotation of Northern Wild Rice, Zizania palustris L., Supports a Whole Genome Duplication in the Zizania Genus.</title>
        <authorList>
            <person name="Haas M."/>
            <person name="Kono T."/>
            <person name="Macchietto M."/>
            <person name="Millas R."/>
            <person name="McGilp L."/>
            <person name="Shao M."/>
            <person name="Duquette J."/>
            <person name="Hirsch C.N."/>
            <person name="Kimball J."/>
        </authorList>
    </citation>
    <scope>NUCLEOTIDE SEQUENCE</scope>
    <source>
        <tissue evidence="4">Fresh leaf tissue</tissue>
    </source>
</reference>
<keyword evidence="1" id="KW-0863">Zinc-finger</keyword>